<dbReference type="EMBL" id="AMFJ01000067">
    <property type="protein sequence ID" value="EKE29979.1"/>
    <property type="molecule type" value="Genomic_DNA"/>
</dbReference>
<gene>
    <name evidence="2" type="ORF">ACD_2C00067G0003</name>
</gene>
<feature type="coiled-coil region" evidence="1">
    <location>
        <begin position="50"/>
        <end position="79"/>
    </location>
</feature>
<evidence type="ECO:0000313" key="2">
    <source>
        <dbReference type="EMBL" id="EKE29979.1"/>
    </source>
</evidence>
<protein>
    <submittedName>
        <fullName evidence="2">Uncharacterized protein</fullName>
    </submittedName>
</protein>
<accession>K2GHP6</accession>
<organism evidence="2">
    <name type="scientific">uncultured bacterium</name>
    <name type="common">gcode 4</name>
    <dbReference type="NCBI Taxonomy" id="1234023"/>
    <lineage>
        <taxon>Bacteria</taxon>
        <taxon>environmental samples</taxon>
    </lineage>
</organism>
<reference evidence="2" key="1">
    <citation type="journal article" date="2012" name="Science">
        <title>Fermentation, hydrogen, and sulfur metabolism in multiple uncultivated bacterial phyla.</title>
        <authorList>
            <person name="Wrighton K.C."/>
            <person name="Thomas B.C."/>
            <person name="Sharon I."/>
            <person name="Miller C.S."/>
            <person name="Castelle C.J."/>
            <person name="VerBerkmoes N.C."/>
            <person name="Wilkins M.J."/>
            <person name="Hettich R.L."/>
            <person name="Lipton M.S."/>
            <person name="Williams K.H."/>
            <person name="Long P.E."/>
            <person name="Banfield J.F."/>
        </authorList>
    </citation>
    <scope>NUCLEOTIDE SEQUENCE [LARGE SCALE GENOMIC DNA]</scope>
</reference>
<proteinExistence type="predicted"/>
<dbReference type="AlphaFoldDB" id="K2GHP6"/>
<name>K2GHP6_9BACT</name>
<comment type="caution">
    <text evidence="2">The sequence shown here is derived from an EMBL/GenBank/DDBJ whole genome shotgun (WGS) entry which is preliminary data.</text>
</comment>
<keyword evidence="1" id="KW-0175">Coiled coil</keyword>
<sequence>MPDTIVIKDANSWLSENVLEQKGTDKKTLSEEAHKNYELFKHKEMTLVKIDLLKEKISLAKKMADKAKVEEEMQKIYSEINTDAEANLQLWLYYLTRKDAVKGAAYLKKSLLKSKQFHEPIREFFNYLLIYPLREWKDVFSDLDVLYLVKKLDFFTKELLLEECHRDISEEERTRIKKMLDFLDNKEF</sequence>
<evidence type="ECO:0000256" key="1">
    <source>
        <dbReference type="SAM" id="Coils"/>
    </source>
</evidence>